<dbReference type="InterPro" id="IPR014891">
    <property type="entry name" value="DWNN_domain"/>
</dbReference>
<feature type="region of interest" description="Disordered" evidence="9">
    <location>
        <begin position="650"/>
        <end position="675"/>
    </location>
</feature>
<evidence type="ECO:0000313" key="15">
    <source>
        <dbReference type="Proteomes" id="UP001279734"/>
    </source>
</evidence>
<dbReference type="Gene3D" id="3.10.20.90">
    <property type="entry name" value="Phosphatidylinositol 3-kinase Catalytic Subunit, Chain A, domain 1"/>
    <property type="match status" value="1"/>
</dbReference>
<feature type="domain" description="U-box" evidence="13">
    <location>
        <begin position="218"/>
        <end position="293"/>
    </location>
</feature>
<dbReference type="Gene3D" id="4.10.60.10">
    <property type="entry name" value="Zinc finger, CCHC-type"/>
    <property type="match status" value="1"/>
</dbReference>
<gene>
    <name evidence="14" type="ORF">Nepgr_000995</name>
</gene>
<dbReference type="Proteomes" id="UP001279734">
    <property type="component" value="Unassembled WGS sequence"/>
</dbReference>
<dbReference type="SMART" id="SM00184">
    <property type="entry name" value="RING"/>
    <property type="match status" value="1"/>
</dbReference>
<dbReference type="GO" id="GO:0003676">
    <property type="term" value="F:nucleic acid binding"/>
    <property type="evidence" value="ECO:0007669"/>
    <property type="project" value="InterPro"/>
</dbReference>
<proteinExistence type="predicted"/>
<dbReference type="PROSITE" id="PS50158">
    <property type="entry name" value="ZF_CCHC"/>
    <property type="match status" value="1"/>
</dbReference>
<evidence type="ECO:0000256" key="3">
    <source>
        <dbReference type="ARBA" id="ARBA00022679"/>
    </source>
</evidence>
<reference evidence="14" key="1">
    <citation type="submission" date="2023-05" db="EMBL/GenBank/DDBJ databases">
        <title>Nepenthes gracilis genome sequencing.</title>
        <authorList>
            <person name="Fukushima K."/>
        </authorList>
    </citation>
    <scope>NUCLEOTIDE SEQUENCE</scope>
    <source>
        <strain evidence="14">SING2019-196</strain>
    </source>
</reference>
<dbReference type="GO" id="GO:0006397">
    <property type="term" value="P:mRNA processing"/>
    <property type="evidence" value="ECO:0007669"/>
    <property type="project" value="InterPro"/>
</dbReference>
<evidence type="ECO:0000313" key="14">
    <source>
        <dbReference type="EMBL" id="GMG99155.1"/>
    </source>
</evidence>
<dbReference type="InterPro" id="IPR013083">
    <property type="entry name" value="Znf_RING/FYVE/PHD"/>
</dbReference>
<evidence type="ECO:0000259" key="11">
    <source>
        <dbReference type="PROSITE" id="PS50158"/>
    </source>
</evidence>
<dbReference type="GO" id="GO:0006511">
    <property type="term" value="P:ubiquitin-dependent protein catabolic process"/>
    <property type="evidence" value="ECO:0007669"/>
    <property type="project" value="TreeGrafter"/>
</dbReference>
<dbReference type="SUPFAM" id="SSF57756">
    <property type="entry name" value="Retrovirus zinc finger-like domains"/>
    <property type="match status" value="1"/>
</dbReference>
<dbReference type="PANTHER" id="PTHR15439:SF11">
    <property type="entry name" value="E3 UBIQUITIN LIGASE PQT3-LIKE ISOFORM X1"/>
    <property type="match status" value="1"/>
</dbReference>
<feature type="domain" description="RING-type" evidence="10">
    <location>
        <begin position="225"/>
        <end position="264"/>
    </location>
</feature>
<evidence type="ECO:0000256" key="7">
    <source>
        <dbReference type="ARBA" id="ARBA00023242"/>
    </source>
</evidence>
<dbReference type="InterPro" id="IPR003613">
    <property type="entry name" value="Ubox_domain"/>
</dbReference>
<comment type="pathway">
    <text evidence="2">Protein modification; protein ubiquitination.</text>
</comment>
<accession>A0AAD3P3P0</accession>
<dbReference type="EMBL" id="BSYO01000001">
    <property type="protein sequence ID" value="GMG99155.1"/>
    <property type="molecule type" value="Genomic_DNA"/>
</dbReference>
<evidence type="ECO:0000256" key="8">
    <source>
        <dbReference type="PROSITE-ProRule" id="PRU00047"/>
    </source>
</evidence>
<dbReference type="PROSITE" id="PS51282">
    <property type="entry name" value="DWNN"/>
    <property type="match status" value="1"/>
</dbReference>
<feature type="region of interest" description="Disordered" evidence="9">
    <location>
        <begin position="168"/>
        <end position="188"/>
    </location>
</feature>
<evidence type="ECO:0000256" key="2">
    <source>
        <dbReference type="ARBA" id="ARBA00004906"/>
    </source>
</evidence>
<evidence type="ECO:0000256" key="1">
    <source>
        <dbReference type="ARBA" id="ARBA00004123"/>
    </source>
</evidence>
<dbReference type="InterPro" id="IPR036875">
    <property type="entry name" value="Znf_CCHC_sf"/>
</dbReference>
<dbReference type="GO" id="GO:0005634">
    <property type="term" value="C:nucleus"/>
    <property type="evidence" value="ECO:0007669"/>
    <property type="project" value="UniProtKB-SubCell"/>
</dbReference>
<keyword evidence="5 8" id="KW-0863">Zinc-finger</keyword>
<dbReference type="Pfam" id="PF13923">
    <property type="entry name" value="zf-C3HC4_2"/>
    <property type="match status" value="1"/>
</dbReference>
<evidence type="ECO:0000256" key="5">
    <source>
        <dbReference type="ARBA" id="ARBA00022771"/>
    </source>
</evidence>
<keyword evidence="15" id="KW-1185">Reference proteome</keyword>
<feature type="region of interest" description="Disordered" evidence="9">
    <location>
        <begin position="690"/>
        <end position="815"/>
    </location>
</feature>
<organism evidence="14 15">
    <name type="scientific">Nepenthes gracilis</name>
    <name type="common">Slender pitcher plant</name>
    <dbReference type="NCBI Taxonomy" id="150966"/>
    <lineage>
        <taxon>Eukaryota</taxon>
        <taxon>Viridiplantae</taxon>
        <taxon>Streptophyta</taxon>
        <taxon>Embryophyta</taxon>
        <taxon>Tracheophyta</taxon>
        <taxon>Spermatophyta</taxon>
        <taxon>Magnoliopsida</taxon>
        <taxon>eudicotyledons</taxon>
        <taxon>Gunneridae</taxon>
        <taxon>Pentapetalae</taxon>
        <taxon>Caryophyllales</taxon>
        <taxon>Nepenthaceae</taxon>
        <taxon>Nepenthes</taxon>
    </lineage>
</organism>
<dbReference type="PANTHER" id="PTHR15439">
    <property type="entry name" value="RETINOBLASTOMA-BINDING PROTEIN 6"/>
    <property type="match status" value="1"/>
</dbReference>
<dbReference type="Gene3D" id="3.30.40.10">
    <property type="entry name" value="Zinc/RING finger domain, C3HC4 (zinc finger)"/>
    <property type="match status" value="1"/>
</dbReference>
<dbReference type="PROSITE" id="PS51698">
    <property type="entry name" value="U_BOX"/>
    <property type="match status" value="1"/>
</dbReference>
<feature type="domain" description="CCHC-type" evidence="11">
    <location>
        <begin position="452"/>
        <end position="466"/>
    </location>
</feature>
<evidence type="ECO:0000259" key="13">
    <source>
        <dbReference type="PROSITE" id="PS51698"/>
    </source>
</evidence>
<dbReference type="InterPro" id="IPR001878">
    <property type="entry name" value="Znf_CCHC"/>
</dbReference>
<evidence type="ECO:0000259" key="10">
    <source>
        <dbReference type="PROSITE" id="PS50089"/>
    </source>
</evidence>
<dbReference type="GO" id="GO:0016567">
    <property type="term" value="P:protein ubiquitination"/>
    <property type="evidence" value="ECO:0007669"/>
    <property type="project" value="InterPro"/>
</dbReference>
<feature type="domain" description="DWNN" evidence="12">
    <location>
        <begin position="3"/>
        <end position="77"/>
    </location>
</feature>
<keyword evidence="4" id="KW-0479">Metal-binding</keyword>
<feature type="compositionally biased region" description="Polar residues" evidence="9">
    <location>
        <begin position="172"/>
        <end position="188"/>
    </location>
</feature>
<evidence type="ECO:0000256" key="9">
    <source>
        <dbReference type="SAM" id="MobiDB-lite"/>
    </source>
</evidence>
<feature type="compositionally biased region" description="Basic and acidic residues" evidence="9">
    <location>
        <begin position="651"/>
        <end position="675"/>
    </location>
</feature>
<keyword evidence="6" id="KW-0862">Zinc</keyword>
<keyword evidence="7" id="KW-0539">Nucleus</keyword>
<dbReference type="SUPFAM" id="SSF57850">
    <property type="entry name" value="RING/U-box"/>
    <property type="match status" value="1"/>
</dbReference>
<sequence length="815" mass="91013">MAVRFKFRSSSIFDSIDLRGRSTISICDLKGEIVRKNNLNLCQDFNLVVSDALTGQEYGDENIQIPCGSSVIIKRVPAGSLPSVRACNVPARNIGIKETNRVDTIEPPSARLQMDDFDDFGVDLCPLRDANLPGTVQHIDERNFDNGESKALVVPRFSEVPGLRCQKPEASELNQSTARDPSANQGSTLEIKSKGKIDECTHLKRAYPASHLANQSTDLPSELQCALCHTLFKEAVMIPCCQHSFCEKCISEALAEKGKCPICSSSKCSVDDLLPNLSLRQAIERFLESQILINDSEDVLHRYAPDGESGIQVKDATCAVNIALRDLELPQSPSATGKGSNQIMEKSIYESQFRRNSSMGGAASHVAHLAAVPLMKSASFPNKIHGPIHPADVESKPRDSEDVCEFQGENQPLNMLQCEEESSAQINVGFGIRTGERNFTALGRNRRGERTCYMCGSPDHLIRDCPVAASSHPVYGNGAMPGYAPPFWNQAPLSHVRPFANIYSSAVMMPYNASIAPLCHHGPFTVPSYAPSVYGGLPVPSGYVNIGGMTPPIGLNAKRVPSQSELLELHDREMRQKHLSENSGREHACDRDQDFNQRYHFDELGRSHDLRSQKERERCVNYYEDGGMRRPEKIHKREKLSDDYVYSTGESLEKSSHSSKGGKDHRISCQERSTSEIEEMPDDCACLTERSHKHHHHHASTQNYGERRGRHDNDSSRSHHHSDKVEGNKIKRIEQDQKKYDAEHHSHSESGLEHNYSSDRMRRRRDKESSEGSRHSRRSAKSTGIEVNHDRWKMAGGSDNDYGEDQCGHKRKRVH</sequence>
<evidence type="ECO:0000256" key="6">
    <source>
        <dbReference type="ARBA" id="ARBA00022833"/>
    </source>
</evidence>
<evidence type="ECO:0000259" key="12">
    <source>
        <dbReference type="PROSITE" id="PS51282"/>
    </source>
</evidence>
<dbReference type="GO" id="GO:0061630">
    <property type="term" value="F:ubiquitin protein ligase activity"/>
    <property type="evidence" value="ECO:0007669"/>
    <property type="project" value="InterPro"/>
</dbReference>
<dbReference type="SMART" id="SM01180">
    <property type="entry name" value="DWNN"/>
    <property type="match status" value="1"/>
</dbReference>
<dbReference type="PROSITE" id="PS50089">
    <property type="entry name" value="ZF_RING_2"/>
    <property type="match status" value="1"/>
</dbReference>
<evidence type="ECO:0000256" key="4">
    <source>
        <dbReference type="ARBA" id="ARBA00022723"/>
    </source>
</evidence>
<dbReference type="Pfam" id="PF08783">
    <property type="entry name" value="DWNN"/>
    <property type="match status" value="1"/>
</dbReference>
<feature type="compositionally biased region" description="Basic and acidic residues" evidence="9">
    <location>
        <begin position="705"/>
        <end position="774"/>
    </location>
</feature>
<keyword evidence="3" id="KW-0808">Transferase</keyword>
<dbReference type="InterPro" id="IPR001841">
    <property type="entry name" value="Znf_RING"/>
</dbReference>
<protein>
    <submittedName>
        <fullName evidence="14">Uncharacterized protein</fullName>
    </submittedName>
</protein>
<dbReference type="AlphaFoldDB" id="A0AAD3P3P0"/>
<dbReference type="SMART" id="SM00343">
    <property type="entry name" value="ZnF_C2HC"/>
    <property type="match status" value="1"/>
</dbReference>
<dbReference type="Pfam" id="PF00098">
    <property type="entry name" value="zf-CCHC"/>
    <property type="match status" value="1"/>
</dbReference>
<dbReference type="GO" id="GO:0008270">
    <property type="term" value="F:zinc ion binding"/>
    <property type="evidence" value="ECO:0007669"/>
    <property type="project" value="UniProtKB-KW"/>
</dbReference>
<dbReference type="PROSITE" id="PS00518">
    <property type="entry name" value="ZF_RING_1"/>
    <property type="match status" value="1"/>
</dbReference>
<comment type="caution">
    <text evidence="14">The sequence shown here is derived from an EMBL/GenBank/DDBJ whole genome shotgun (WGS) entry which is preliminary data.</text>
</comment>
<dbReference type="CDD" id="cd16620">
    <property type="entry name" value="vRING-HC-C4C4_RBBP6"/>
    <property type="match status" value="1"/>
</dbReference>
<dbReference type="InterPro" id="IPR033489">
    <property type="entry name" value="RBBP6"/>
</dbReference>
<name>A0AAD3P3P0_NEPGR</name>
<dbReference type="InterPro" id="IPR017907">
    <property type="entry name" value="Znf_RING_CS"/>
</dbReference>
<comment type="subcellular location">
    <subcellularLocation>
        <location evidence="1">Nucleus</location>
    </subcellularLocation>
</comment>